<evidence type="ECO:0000256" key="3">
    <source>
        <dbReference type="ARBA" id="ARBA00022714"/>
    </source>
</evidence>
<dbReference type="KEGG" id="tvr:TVD_03605"/>
<feature type="binding site" evidence="11">
    <location>
        <position position="142"/>
    </location>
    <ligand>
        <name>[2Fe-2S] cluster</name>
        <dbReference type="ChEBI" id="CHEBI:190135"/>
    </ligand>
</feature>
<reference evidence="12 13" key="1">
    <citation type="submission" date="2015-04" db="EMBL/GenBank/DDBJ databases">
        <title>Complete Sequence for the Genome of the Thioalkalivibrio versutus D301.</title>
        <authorList>
            <person name="Mu T."/>
            <person name="Zhou J."/>
            <person name="Xu X."/>
        </authorList>
    </citation>
    <scope>NUCLEOTIDE SEQUENCE [LARGE SCALE GENOMIC DNA]</scope>
    <source>
        <strain evidence="12 13">D301</strain>
    </source>
</reference>
<feature type="binding site" evidence="11">
    <location>
        <position position="105"/>
    </location>
    <ligand>
        <name>[2Fe-2S] cluster</name>
        <dbReference type="ChEBI" id="CHEBI:190135"/>
    </ligand>
</feature>
<evidence type="ECO:0000256" key="2">
    <source>
        <dbReference type="ARBA" id="ARBA00019898"/>
    </source>
</evidence>
<dbReference type="InterPro" id="IPR036249">
    <property type="entry name" value="Thioredoxin-like_sf"/>
</dbReference>
<proteinExistence type="inferred from homology"/>
<dbReference type="EMBL" id="CP011367">
    <property type="protein sequence ID" value="AKJ94509.1"/>
    <property type="molecule type" value="Genomic_DNA"/>
</dbReference>
<gene>
    <name evidence="12" type="ORF">TVD_03605</name>
</gene>
<dbReference type="SUPFAM" id="SSF52833">
    <property type="entry name" value="Thioredoxin-like"/>
    <property type="match status" value="1"/>
</dbReference>
<dbReference type="PANTHER" id="PTHR10371:SF3">
    <property type="entry name" value="NADH DEHYDROGENASE [UBIQUINONE] FLAVOPROTEIN 2, MITOCHONDRIAL"/>
    <property type="match status" value="1"/>
</dbReference>
<sequence>MAAEQKTVAFHKHAAKKVELSAHEREEIDAWLARYPEDQKRSAVLGALRAVQHEDGYLSTAKMDAVADYLGLPAIAVYEVGSFYSMYELEPVGKHTIMVCDNISCMLRGAEPIIEHLEKRLGIKRGESTPDGKFYLKLEEECLAACCGAPMMQVDHKYYENLTPERVDEILDGLEK</sequence>
<dbReference type="FunFam" id="1.10.10.1590:FF:000001">
    <property type="entry name" value="NADH-quinone oxidoreductase subunit E"/>
    <property type="match status" value="1"/>
</dbReference>
<evidence type="ECO:0000256" key="7">
    <source>
        <dbReference type="ARBA" id="ARBA00031580"/>
    </source>
</evidence>
<evidence type="ECO:0000256" key="8">
    <source>
        <dbReference type="ARBA" id="ARBA00032788"/>
    </source>
</evidence>
<dbReference type="GO" id="GO:0046872">
    <property type="term" value="F:metal ion binding"/>
    <property type="evidence" value="ECO:0007669"/>
    <property type="project" value="UniProtKB-KW"/>
</dbReference>
<dbReference type="PATRIC" id="fig|106634.4.peg.735"/>
<evidence type="ECO:0000313" key="12">
    <source>
        <dbReference type="EMBL" id="AKJ94509.1"/>
    </source>
</evidence>
<dbReference type="Proteomes" id="UP000064201">
    <property type="component" value="Chromosome"/>
</dbReference>
<organism evidence="12 13">
    <name type="scientific">Thioalkalivibrio versutus</name>
    <dbReference type="NCBI Taxonomy" id="106634"/>
    <lineage>
        <taxon>Bacteria</taxon>
        <taxon>Pseudomonadati</taxon>
        <taxon>Pseudomonadota</taxon>
        <taxon>Gammaproteobacteria</taxon>
        <taxon>Chromatiales</taxon>
        <taxon>Ectothiorhodospiraceae</taxon>
        <taxon>Thioalkalivibrio</taxon>
    </lineage>
</organism>
<evidence type="ECO:0000256" key="10">
    <source>
        <dbReference type="ARBA" id="ARBA00047712"/>
    </source>
</evidence>
<dbReference type="AlphaFoldDB" id="A0A0G3G281"/>
<comment type="catalytic activity">
    <reaction evidence="10">
        <text>a quinone + NADH + 5 H(+)(in) = a quinol + NAD(+) + 4 H(+)(out)</text>
        <dbReference type="Rhea" id="RHEA:57888"/>
        <dbReference type="ChEBI" id="CHEBI:15378"/>
        <dbReference type="ChEBI" id="CHEBI:24646"/>
        <dbReference type="ChEBI" id="CHEBI:57540"/>
        <dbReference type="ChEBI" id="CHEBI:57945"/>
        <dbReference type="ChEBI" id="CHEBI:132124"/>
    </reaction>
</comment>
<dbReference type="Gene3D" id="3.40.30.10">
    <property type="entry name" value="Glutaredoxin"/>
    <property type="match status" value="1"/>
</dbReference>
<dbReference type="OrthoDB" id="9807941at2"/>
<comment type="cofactor">
    <cofactor evidence="11">
        <name>[2Fe-2S] cluster</name>
        <dbReference type="ChEBI" id="CHEBI:190135"/>
    </cofactor>
    <text evidence="11">Binds 1 [2Fe-2S] cluster.</text>
</comment>
<dbReference type="GO" id="GO:0003954">
    <property type="term" value="F:NADH dehydrogenase activity"/>
    <property type="evidence" value="ECO:0007669"/>
    <property type="project" value="TreeGrafter"/>
</dbReference>
<feature type="binding site" evidence="11">
    <location>
        <position position="146"/>
    </location>
    <ligand>
        <name>[2Fe-2S] cluster</name>
        <dbReference type="ChEBI" id="CHEBI:190135"/>
    </ligand>
</feature>
<dbReference type="Gene3D" id="1.10.10.1590">
    <property type="entry name" value="NADH-quinone oxidoreductase subunit E"/>
    <property type="match status" value="1"/>
</dbReference>
<name>A0A0G3G281_9GAMM</name>
<dbReference type="STRING" id="106634.TVD_03605"/>
<evidence type="ECO:0000313" key="13">
    <source>
        <dbReference type="Proteomes" id="UP000064201"/>
    </source>
</evidence>
<dbReference type="InterPro" id="IPR041921">
    <property type="entry name" value="NuoE_N"/>
</dbReference>
<feature type="binding site" evidence="11">
    <location>
        <position position="100"/>
    </location>
    <ligand>
        <name>[2Fe-2S] cluster</name>
        <dbReference type="ChEBI" id="CHEBI:190135"/>
    </ligand>
</feature>
<dbReference type="RefSeq" id="WP_018167902.1">
    <property type="nucleotide sequence ID" value="NZ_CP011367.1"/>
</dbReference>
<dbReference type="PANTHER" id="PTHR10371">
    <property type="entry name" value="NADH DEHYDROGENASE UBIQUINONE FLAVOPROTEIN 2, MITOCHONDRIAL"/>
    <property type="match status" value="1"/>
</dbReference>
<dbReference type="Pfam" id="PF01257">
    <property type="entry name" value="2Fe-2S_thioredx"/>
    <property type="match status" value="1"/>
</dbReference>
<keyword evidence="13" id="KW-1185">Reference proteome</keyword>
<evidence type="ECO:0000256" key="9">
    <source>
        <dbReference type="ARBA" id="ARBA00034078"/>
    </source>
</evidence>
<dbReference type="InterPro" id="IPR002023">
    <property type="entry name" value="NuoE-like"/>
</dbReference>
<dbReference type="InterPro" id="IPR042128">
    <property type="entry name" value="NuoE_dom"/>
</dbReference>
<comment type="similarity">
    <text evidence="1">Belongs to the complex I 24 kDa subunit family.</text>
</comment>
<comment type="cofactor">
    <cofactor evidence="9">
        <name>[2Fe-2S] cluster</name>
        <dbReference type="ChEBI" id="CHEBI:190135"/>
    </cofactor>
</comment>
<evidence type="ECO:0000256" key="4">
    <source>
        <dbReference type="ARBA" id="ARBA00022723"/>
    </source>
</evidence>
<keyword evidence="5 11" id="KW-0408">Iron</keyword>
<protein>
    <recommendedName>
        <fullName evidence="2">NADH-quinone oxidoreductase subunit E</fullName>
    </recommendedName>
    <alternativeName>
        <fullName evidence="7">NADH dehydrogenase I subunit E</fullName>
    </alternativeName>
    <alternativeName>
        <fullName evidence="8">NDH-1 subunit E</fullName>
    </alternativeName>
</protein>
<keyword evidence="4 11" id="KW-0479">Metal-binding</keyword>
<dbReference type="CDD" id="cd03064">
    <property type="entry name" value="TRX_Fd_NuoE"/>
    <property type="match status" value="1"/>
</dbReference>
<evidence type="ECO:0000256" key="1">
    <source>
        <dbReference type="ARBA" id="ARBA00010643"/>
    </source>
</evidence>
<evidence type="ECO:0000256" key="11">
    <source>
        <dbReference type="PIRSR" id="PIRSR000216-1"/>
    </source>
</evidence>
<dbReference type="PIRSF" id="PIRSF000216">
    <property type="entry name" value="NADH_DH_24kDa"/>
    <property type="match status" value="1"/>
</dbReference>
<keyword evidence="3 11" id="KW-0001">2Fe-2S</keyword>
<evidence type="ECO:0000256" key="6">
    <source>
        <dbReference type="ARBA" id="ARBA00023014"/>
    </source>
</evidence>
<keyword evidence="6 11" id="KW-0411">Iron-sulfur</keyword>
<dbReference type="NCBIfam" id="TIGR01958">
    <property type="entry name" value="nuoE_fam"/>
    <property type="match status" value="1"/>
</dbReference>
<dbReference type="GO" id="GO:0051537">
    <property type="term" value="F:2 iron, 2 sulfur cluster binding"/>
    <property type="evidence" value="ECO:0007669"/>
    <property type="project" value="UniProtKB-KW"/>
</dbReference>
<accession>A0A0G3G281</accession>
<evidence type="ECO:0000256" key="5">
    <source>
        <dbReference type="ARBA" id="ARBA00023004"/>
    </source>
</evidence>